<gene>
    <name evidence="2" type="ORF">GGD46_004197</name>
</gene>
<evidence type="ECO:0000259" key="1">
    <source>
        <dbReference type="PROSITE" id="PS50995"/>
    </source>
</evidence>
<keyword evidence="2" id="KW-0238">DNA-binding</keyword>
<feature type="domain" description="HTH marR-type" evidence="1">
    <location>
        <begin position="1"/>
        <end position="139"/>
    </location>
</feature>
<dbReference type="InterPro" id="IPR000835">
    <property type="entry name" value="HTH_MarR-typ"/>
</dbReference>
<dbReference type="GO" id="GO:0003700">
    <property type="term" value="F:DNA-binding transcription factor activity"/>
    <property type="evidence" value="ECO:0007669"/>
    <property type="project" value="InterPro"/>
</dbReference>
<organism evidence="2 3">
    <name type="scientific">Rhizobium lusitanum</name>
    <dbReference type="NCBI Taxonomy" id="293958"/>
    <lineage>
        <taxon>Bacteria</taxon>
        <taxon>Pseudomonadati</taxon>
        <taxon>Pseudomonadota</taxon>
        <taxon>Alphaproteobacteria</taxon>
        <taxon>Hyphomicrobiales</taxon>
        <taxon>Rhizobiaceae</taxon>
        <taxon>Rhizobium/Agrobacterium group</taxon>
        <taxon>Rhizobium</taxon>
    </lineage>
</organism>
<dbReference type="GO" id="GO:0003677">
    <property type="term" value="F:DNA binding"/>
    <property type="evidence" value="ECO:0007669"/>
    <property type="project" value="UniProtKB-KW"/>
</dbReference>
<name>A0A7X0IUD1_9HYPH</name>
<dbReference type="PANTHER" id="PTHR33164">
    <property type="entry name" value="TRANSCRIPTIONAL REGULATOR, MARR FAMILY"/>
    <property type="match status" value="1"/>
</dbReference>
<proteinExistence type="predicted"/>
<dbReference type="InterPro" id="IPR036388">
    <property type="entry name" value="WH-like_DNA-bd_sf"/>
</dbReference>
<dbReference type="Gene3D" id="1.10.10.10">
    <property type="entry name" value="Winged helix-like DNA-binding domain superfamily/Winged helix DNA-binding domain"/>
    <property type="match status" value="1"/>
</dbReference>
<dbReference type="InterPro" id="IPR039422">
    <property type="entry name" value="MarR/SlyA-like"/>
</dbReference>
<dbReference type="GO" id="GO:0006950">
    <property type="term" value="P:response to stress"/>
    <property type="evidence" value="ECO:0007669"/>
    <property type="project" value="TreeGrafter"/>
</dbReference>
<dbReference type="AlphaFoldDB" id="A0A7X0IUD1"/>
<dbReference type="Proteomes" id="UP000565576">
    <property type="component" value="Unassembled WGS sequence"/>
</dbReference>
<evidence type="ECO:0000313" key="3">
    <source>
        <dbReference type="Proteomes" id="UP000565576"/>
    </source>
</evidence>
<dbReference type="InterPro" id="IPR036390">
    <property type="entry name" value="WH_DNA-bd_sf"/>
</dbReference>
<dbReference type="EMBL" id="JACHBG010000010">
    <property type="protein sequence ID" value="MBB6486898.1"/>
    <property type="molecule type" value="Genomic_DNA"/>
</dbReference>
<comment type="caution">
    <text evidence="2">The sequence shown here is derived from an EMBL/GenBank/DDBJ whole genome shotgun (WGS) entry which is preliminary data.</text>
</comment>
<dbReference type="SMART" id="SM00347">
    <property type="entry name" value="HTH_MARR"/>
    <property type="match status" value="1"/>
</dbReference>
<dbReference type="Pfam" id="PF12802">
    <property type="entry name" value="MarR_2"/>
    <property type="match status" value="1"/>
</dbReference>
<dbReference type="SUPFAM" id="SSF46785">
    <property type="entry name" value="Winged helix' DNA-binding domain"/>
    <property type="match status" value="1"/>
</dbReference>
<accession>A0A7X0IUD1</accession>
<reference evidence="2 3" key="1">
    <citation type="submission" date="2020-08" db="EMBL/GenBank/DDBJ databases">
        <title>Genomic Encyclopedia of Type Strains, Phase IV (KMG-V): Genome sequencing to study the core and pangenomes of soil and plant-associated prokaryotes.</title>
        <authorList>
            <person name="Whitman W."/>
        </authorList>
    </citation>
    <scope>NUCLEOTIDE SEQUENCE [LARGE SCALE GENOMIC DNA]</scope>
    <source>
        <strain evidence="2 3">SEMIA 4060</strain>
    </source>
</reference>
<protein>
    <submittedName>
        <fullName evidence="2">DNA-binding MarR family transcriptional regulator</fullName>
    </submittedName>
</protein>
<evidence type="ECO:0000313" key="2">
    <source>
        <dbReference type="EMBL" id="MBB6486898.1"/>
    </source>
</evidence>
<dbReference type="PANTHER" id="PTHR33164:SF99">
    <property type="entry name" value="MARR FAMILY REGULATORY PROTEIN"/>
    <property type="match status" value="1"/>
</dbReference>
<sequence length="139" mass="15792">MPIMSKRSDSWLKLIHVIANIETDLGKVLQDKHGLGLSDYRAIEVLSRSPSCELRMQELASHLRLNQSSVSRMVERLERSELTVRDLCPDDKRGVYTVLTDKGRLRLESAQPDYEAALKVALKEHGCEELLASRFTQIS</sequence>
<dbReference type="PROSITE" id="PS50995">
    <property type="entry name" value="HTH_MARR_2"/>
    <property type="match status" value="1"/>
</dbReference>